<comment type="caution">
    <text evidence="5">The sequence shown here is derived from an EMBL/GenBank/DDBJ whole genome shotgun (WGS) entry which is preliminary data.</text>
</comment>
<evidence type="ECO:0000313" key="5">
    <source>
        <dbReference type="EMBL" id="GIY16542.1"/>
    </source>
</evidence>
<evidence type="ECO:0000313" key="6">
    <source>
        <dbReference type="Proteomes" id="UP001054945"/>
    </source>
</evidence>
<name>A0AAV4R8P3_CAEEX</name>
<evidence type="ECO:0000256" key="3">
    <source>
        <dbReference type="ARBA" id="ARBA00023157"/>
    </source>
</evidence>
<organism evidence="5 6">
    <name type="scientific">Caerostris extrusa</name>
    <name type="common">Bark spider</name>
    <name type="synonym">Caerostris bankana</name>
    <dbReference type="NCBI Taxonomy" id="172846"/>
    <lineage>
        <taxon>Eukaryota</taxon>
        <taxon>Metazoa</taxon>
        <taxon>Ecdysozoa</taxon>
        <taxon>Arthropoda</taxon>
        <taxon>Chelicerata</taxon>
        <taxon>Arachnida</taxon>
        <taxon>Araneae</taxon>
        <taxon>Araneomorphae</taxon>
        <taxon>Entelegynae</taxon>
        <taxon>Araneoidea</taxon>
        <taxon>Araneidae</taxon>
        <taxon>Caerostris</taxon>
    </lineage>
</organism>
<dbReference type="AlphaFoldDB" id="A0AAV4R8P3"/>
<gene>
    <name evidence="5" type="primary">Ten-m</name>
    <name evidence="5" type="ORF">CEXT_711081</name>
</gene>
<evidence type="ECO:0000259" key="4">
    <source>
        <dbReference type="Pfam" id="PF25023"/>
    </source>
</evidence>
<protein>
    <submittedName>
        <fullName evidence="5">Teneurin-m</fullName>
    </submittedName>
</protein>
<sequence>MIYWDNQCSGNLLIIFTSVRLDYDRYGRLSHWERGYLFERYTFDMQGRLAEIRHADNTGIMYKYDEGAISMPNEIIVPSGSRYLLQYDSSEGLQAIITPNGHKHELAFQTSLGFYKLLYLSPGVRFPFVTHFGDNGQLLAKLYPENSGRVIYLYNENGNIQTVFCGPERTDFSYVEQKTLVRSWTKTVPELELRTDFKYHGTLVQEERFRVSSRSALSNAKFRYQYEGHLTIVEIEVGAKIVGETRYRYSVQSSMLEQVQQFLIHRPKINNVFIQDDQRHFSKTIAHDSYGRISLLAISLWNREVF</sequence>
<reference evidence="5 6" key="1">
    <citation type="submission" date="2021-06" db="EMBL/GenBank/DDBJ databases">
        <title>Caerostris extrusa draft genome.</title>
        <authorList>
            <person name="Kono N."/>
            <person name="Arakawa K."/>
        </authorList>
    </citation>
    <scope>NUCLEOTIDE SEQUENCE [LARGE SCALE GENOMIC DNA]</scope>
</reference>
<dbReference type="GO" id="GO:0008045">
    <property type="term" value="P:motor neuron axon guidance"/>
    <property type="evidence" value="ECO:0007669"/>
    <property type="project" value="TreeGrafter"/>
</dbReference>
<accession>A0AAV4R8P3</accession>
<proteinExistence type="predicted"/>
<keyword evidence="1" id="KW-0245">EGF-like domain</keyword>
<evidence type="ECO:0000256" key="2">
    <source>
        <dbReference type="ARBA" id="ARBA00022737"/>
    </source>
</evidence>
<feature type="domain" description="Teneurin-like YD-shell" evidence="4">
    <location>
        <begin position="16"/>
        <end position="306"/>
    </location>
</feature>
<evidence type="ECO:0000256" key="1">
    <source>
        <dbReference type="ARBA" id="ARBA00022536"/>
    </source>
</evidence>
<dbReference type="PANTHER" id="PTHR11219">
    <property type="entry name" value="TENEURIN AND N-ACETYLGLUCOSAMINE-1-PHOSPHODIESTER ALPHA-N-ACETYLGLUCOSAMINIDASE"/>
    <property type="match status" value="1"/>
</dbReference>
<dbReference type="Pfam" id="PF25023">
    <property type="entry name" value="TEN_YD-shell"/>
    <property type="match status" value="1"/>
</dbReference>
<keyword evidence="6" id="KW-1185">Reference proteome</keyword>
<dbReference type="EMBL" id="BPLR01007390">
    <property type="protein sequence ID" value="GIY16542.1"/>
    <property type="molecule type" value="Genomic_DNA"/>
</dbReference>
<dbReference type="Gene3D" id="2.180.10.10">
    <property type="entry name" value="RHS repeat-associated core"/>
    <property type="match status" value="1"/>
</dbReference>
<dbReference type="InterPro" id="IPR056823">
    <property type="entry name" value="TEN-like_YD-shell"/>
</dbReference>
<keyword evidence="3" id="KW-1015">Disulfide bond</keyword>
<dbReference type="PANTHER" id="PTHR11219:SF72">
    <property type="entry name" value="TENEURIN-M"/>
    <property type="match status" value="1"/>
</dbReference>
<dbReference type="Proteomes" id="UP001054945">
    <property type="component" value="Unassembled WGS sequence"/>
</dbReference>
<dbReference type="InterPro" id="IPR051216">
    <property type="entry name" value="Teneurin"/>
</dbReference>
<keyword evidence="2" id="KW-0677">Repeat</keyword>